<dbReference type="InterPro" id="IPR000394">
    <property type="entry name" value="RNA_pol_sigma_54"/>
</dbReference>
<keyword evidence="7 9" id="KW-0238">DNA-binding</keyword>
<keyword evidence="4 9" id="KW-0548">Nucleotidyltransferase</keyword>
<evidence type="ECO:0000259" key="11">
    <source>
        <dbReference type="Pfam" id="PF04552"/>
    </source>
</evidence>
<dbReference type="AlphaFoldDB" id="A0A5C6TU49"/>
<evidence type="ECO:0000256" key="7">
    <source>
        <dbReference type="ARBA" id="ARBA00023125"/>
    </source>
</evidence>
<keyword evidence="14" id="KW-1185">Reference proteome</keyword>
<evidence type="ECO:0000256" key="1">
    <source>
        <dbReference type="ARBA" id="ARBA00008798"/>
    </source>
</evidence>
<dbReference type="GO" id="GO:0003677">
    <property type="term" value="F:DNA binding"/>
    <property type="evidence" value="ECO:0007669"/>
    <property type="project" value="UniProtKB-KW"/>
</dbReference>
<dbReference type="PANTHER" id="PTHR32248:SF4">
    <property type="entry name" value="RNA POLYMERASE SIGMA-54 FACTOR"/>
    <property type="match status" value="1"/>
</dbReference>
<dbReference type="EMBL" id="VOQQ01000001">
    <property type="protein sequence ID" value="TXC63238.1"/>
    <property type="molecule type" value="Genomic_DNA"/>
</dbReference>
<dbReference type="Gene3D" id="1.10.10.60">
    <property type="entry name" value="Homeodomain-like"/>
    <property type="match status" value="1"/>
</dbReference>
<evidence type="ECO:0000256" key="4">
    <source>
        <dbReference type="ARBA" id="ARBA00022695"/>
    </source>
</evidence>
<comment type="caution">
    <text evidence="13">The sequence shown here is derived from an EMBL/GenBank/DDBJ whole genome shotgun (WGS) entry which is preliminary data.</text>
</comment>
<comment type="function">
    <text evidence="9">Sigma factors are initiation factors that promote the attachment of RNA polymerase to specific initiation sites and are then released.</text>
</comment>
<dbReference type="GO" id="GO:0006352">
    <property type="term" value="P:DNA-templated transcription initiation"/>
    <property type="evidence" value="ECO:0007669"/>
    <property type="project" value="InterPro"/>
</dbReference>
<proteinExistence type="inferred from homology"/>
<evidence type="ECO:0000256" key="9">
    <source>
        <dbReference type="PIRNR" id="PIRNR000774"/>
    </source>
</evidence>
<gene>
    <name evidence="13" type="primary">rpoN</name>
    <name evidence="13" type="ORF">FRZ32_05915</name>
</gene>
<dbReference type="Proteomes" id="UP000321249">
    <property type="component" value="Unassembled WGS sequence"/>
</dbReference>
<feature type="domain" description="RNA polymerase sigma factor 54 DNA-binding" evidence="11">
    <location>
        <begin position="340"/>
        <end position="499"/>
    </location>
</feature>
<keyword evidence="6 9" id="KW-0731">Sigma factor</keyword>
<dbReference type="PROSITE" id="PS00718">
    <property type="entry name" value="SIGMA54_2"/>
    <property type="match status" value="1"/>
</dbReference>
<evidence type="ECO:0000256" key="10">
    <source>
        <dbReference type="SAM" id="MobiDB-lite"/>
    </source>
</evidence>
<dbReference type="GO" id="GO:0016987">
    <property type="term" value="F:sigma factor activity"/>
    <property type="evidence" value="ECO:0007669"/>
    <property type="project" value="UniProtKB-KW"/>
</dbReference>
<evidence type="ECO:0000256" key="3">
    <source>
        <dbReference type="ARBA" id="ARBA00022679"/>
    </source>
</evidence>
<feature type="compositionally biased region" description="Acidic residues" evidence="10">
    <location>
        <begin position="71"/>
        <end position="81"/>
    </location>
</feature>
<evidence type="ECO:0000259" key="12">
    <source>
        <dbReference type="Pfam" id="PF04963"/>
    </source>
</evidence>
<feature type="domain" description="RNA polymerase sigma factor 54 core-binding" evidence="12">
    <location>
        <begin position="138"/>
        <end position="325"/>
    </location>
</feature>
<evidence type="ECO:0000313" key="13">
    <source>
        <dbReference type="EMBL" id="TXC63238.1"/>
    </source>
</evidence>
<keyword evidence="2 9" id="KW-0240">DNA-directed RNA polymerase</keyword>
<dbReference type="InterPro" id="IPR007634">
    <property type="entry name" value="RNA_pol_sigma_54_DNA-bd"/>
</dbReference>
<keyword evidence="8 9" id="KW-0804">Transcription</keyword>
<dbReference type="NCBIfam" id="NF009118">
    <property type="entry name" value="PRK12469.1"/>
    <property type="match status" value="1"/>
</dbReference>
<dbReference type="PANTHER" id="PTHR32248">
    <property type="entry name" value="RNA POLYMERASE SIGMA-54 FACTOR"/>
    <property type="match status" value="1"/>
</dbReference>
<dbReference type="Pfam" id="PF04963">
    <property type="entry name" value="Sigma54_CBD"/>
    <property type="match status" value="1"/>
</dbReference>
<keyword evidence="5 9" id="KW-0805">Transcription regulation</keyword>
<name>A0A5C6TU49_9SPHN</name>
<dbReference type="GO" id="GO:0016779">
    <property type="term" value="F:nucleotidyltransferase activity"/>
    <property type="evidence" value="ECO:0007669"/>
    <property type="project" value="UniProtKB-KW"/>
</dbReference>
<evidence type="ECO:0000313" key="14">
    <source>
        <dbReference type="Proteomes" id="UP000321249"/>
    </source>
</evidence>
<dbReference type="GO" id="GO:0001216">
    <property type="term" value="F:DNA-binding transcription activator activity"/>
    <property type="evidence" value="ECO:0007669"/>
    <property type="project" value="InterPro"/>
</dbReference>
<dbReference type="GO" id="GO:0000428">
    <property type="term" value="C:DNA-directed RNA polymerase complex"/>
    <property type="evidence" value="ECO:0007669"/>
    <property type="project" value="UniProtKB-KW"/>
</dbReference>
<dbReference type="PIRSF" id="PIRSF000774">
    <property type="entry name" value="RpoN"/>
    <property type="match status" value="1"/>
</dbReference>
<dbReference type="PRINTS" id="PR00045">
    <property type="entry name" value="SIGMA54FCT"/>
</dbReference>
<dbReference type="Pfam" id="PF04552">
    <property type="entry name" value="Sigma54_DBD"/>
    <property type="match status" value="1"/>
</dbReference>
<dbReference type="Gene3D" id="1.10.10.1330">
    <property type="entry name" value="RNA polymerase sigma-54 factor, core-binding domain"/>
    <property type="match status" value="1"/>
</dbReference>
<dbReference type="RefSeq" id="WP_147042649.1">
    <property type="nucleotide sequence ID" value="NZ_BAABIR010000006.1"/>
</dbReference>
<evidence type="ECO:0000256" key="5">
    <source>
        <dbReference type="ARBA" id="ARBA00023015"/>
    </source>
</evidence>
<dbReference type="PROSITE" id="PS50044">
    <property type="entry name" value="SIGMA54_3"/>
    <property type="match status" value="1"/>
</dbReference>
<dbReference type="Pfam" id="PF00309">
    <property type="entry name" value="Sigma54_AID"/>
    <property type="match status" value="1"/>
</dbReference>
<accession>A0A5C6TU49</accession>
<evidence type="ECO:0000256" key="2">
    <source>
        <dbReference type="ARBA" id="ARBA00022478"/>
    </source>
</evidence>
<organism evidence="13 14">
    <name type="scientific">Allosphingosinicella ginsenosidimutans</name>
    <dbReference type="NCBI Taxonomy" id="1176539"/>
    <lineage>
        <taxon>Bacteria</taxon>
        <taxon>Pseudomonadati</taxon>
        <taxon>Pseudomonadota</taxon>
        <taxon>Alphaproteobacteria</taxon>
        <taxon>Sphingomonadales</taxon>
        <taxon>Sphingomonadaceae</taxon>
        <taxon>Allosphingosinicella</taxon>
    </lineage>
</organism>
<dbReference type="NCBIfam" id="NF004596">
    <property type="entry name" value="PRK05932.1-3"/>
    <property type="match status" value="1"/>
</dbReference>
<keyword evidence="3 9" id="KW-0808">Transferase</keyword>
<feature type="region of interest" description="Disordered" evidence="10">
    <location>
        <begin position="46"/>
        <end position="138"/>
    </location>
</feature>
<evidence type="ECO:0000256" key="6">
    <source>
        <dbReference type="ARBA" id="ARBA00023082"/>
    </source>
</evidence>
<comment type="similarity">
    <text evidence="1 9">Belongs to the sigma-54 factor family.</text>
</comment>
<dbReference type="NCBIfam" id="TIGR02395">
    <property type="entry name" value="rpoN_sigma"/>
    <property type="match status" value="1"/>
</dbReference>
<dbReference type="OrthoDB" id="9814402at2"/>
<dbReference type="PROSITE" id="PS00717">
    <property type="entry name" value="SIGMA54_1"/>
    <property type="match status" value="1"/>
</dbReference>
<feature type="compositionally biased region" description="Gly residues" evidence="10">
    <location>
        <begin position="114"/>
        <end position="133"/>
    </location>
</feature>
<evidence type="ECO:0000256" key="8">
    <source>
        <dbReference type="ARBA" id="ARBA00023163"/>
    </source>
</evidence>
<sequence>MALGPRLDLRQSQSLVMTPQLQQAIRLLALSNLEVETFIAEEIEKNPLLETAAGDEAPPPPAEPEATGPDTDGDGFDDEPAPPEIDAGGGDSALDIDPDGEDFHQDSPVDSGRGLDGGLGLDGIGSGGGGAGEDGPDFDAFASEQVSLHDHLLHQAGEILSGGDLILAAHLVEQIDETGYFAGNLLEIAQRLGVPLAEVERVLAVLQTLDPAGVGARSLAECLALQAKDANRYDPCMARLLANLDYLAKGNIAALKRICQVDDEDMADMIRELRGYDPKPGLRFSSAGERVDAIVPDIFVARRGPVWAVELNNATLPKLLVNRSYYQELASGPQDRQSRAWLNECLQSANWLLKALDQRARTIVKVASEIVTQQEGFFRHGVSHLKPLTLRAVAETIGMHESTVSRVTSNKYLSCERGLFELKYFFTSGIQSADGGDAVSAEAVKSRIKALIAAEDPNRILSDDQLVEMLKGEGFDIARRTVAKYREAIGLGSSVQRRRQKAIGRAA</sequence>
<dbReference type="InterPro" id="IPR007046">
    <property type="entry name" value="RNA_pol_sigma_54_core-bd"/>
</dbReference>
<reference evidence="13 14" key="1">
    <citation type="journal article" date="2015" name="J. Microbiol.">
        <title>Sphingosinicella ginsenosidimutans sp. nov., with ginsenoside converting activity.</title>
        <authorList>
            <person name="Kim J.K."/>
            <person name="Kang M.S."/>
            <person name="Park S.C."/>
            <person name="Kim K.M."/>
            <person name="Choi K."/>
            <person name="Yoon M.H."/>
            <person name="Im W.T."/>
        </authorList>
    </citation>
    <scope>NUCLEOTIDE SEQUENCE [LARGE SCALE GENOMIC DNA]</scope>
    <source>
        <strain evidence="13 14">BS-11</strain>
    </source>
</reference>
<dbReference type="InterPro" id="IPR038709">
    <property type="entry name" value="RpoN_core-bd_sf"/>
</dbReference>
<protein>
    <recommendedName>
        <fullName evidence="9">RNA polymerase sigma-54 factor</fullName>
    </recommendedName>
</protein>